<dbReference type="SMART" id="SM00418">
    <property type="entry name" value="HTH_ARSR"/>
    <property type="match status" value="1"/>
</dbReference>
<reference evidence="2 3" key="1">
    <citation type="submission" date="2018-06" db="EMBL/GenBank/DDBJ databases">
        <title>Halonotius sp. F13-13 a new haloarchaeeon isolated from a solar saltern from Isla Cristina, Huelva, Spain.</title>
        <authorList>
            <person name="Duran-Viseras A."/>
            <person name="Sanchez-Porro C."/>
            <person name="Ventosa A."/>
        </authorList>
    </citation>
    <scope>NUCLEOTIDE SEQUENCE [LARGE SCALE GENOMIC DNA]</scope>
    <source>
        <strain evidence="2 3">CECT 7525</strain>
    </source>
</reference>
<feature type="domain" description="HTH arsR-type" evidence="1">
    <location>
        <begin position="30"/>
        <end position="110"/>
    </location>
</feature>
<dbReference type="Pfam" id="PF12840">
    <property type="entry name" value="HTH_20"/>
    <property type="match status" value="1"/>
</dbReference>
<dbReference type="RefSeq" id="WP_120084497.1">
    <property type="nucleotide sequence ID" value="NZ_QMDW01000009.1"/>
</dbReference>
<dbReference type="EMBL" id="QMDW01000009">
    <property type="protein sequence ID" value="RJX49619.1"/>
    <property type="molecule type" value="Genomic_DNA"/>
</dbReference>
<evidence type="ECO:0000313" key="3">
    <source>
        <dbReference type="Proteomes" id="UP000281564"/>
    </source>
</evidence>
<dbReference type="GO" id="GO:0003700">
    <property type="term" value="F:DNA-binding transcription factor activity"/>
    <property type="evidence" value="ECO:0007669"/>
    <property type="project" value="InterPro"/>
</dbReference>
<dbReference type="Gene3D" id="1.10.10.10">
    <property type="entry name" value="Winged helix-like DNA-binding domain superfamily/Winged helix DNA-binding domain"/>
    <property type="match status" value="1"/>
</dbReference>
<dbReference type="InterPro" id="IPR036390">
    <property type="entry name" value="WH_DNA-bd_sf"/>
</dbReference>
<comment type="caution">
    <text evidence="2">The sequence shown here is derived from an EMBL/GenBank/DDBJ whole genome shotgun (WGS) entry which is preliminary data.</text>
</comment>
<dbReference type="AlphaFoldDB" id="A0A3A6Q726"/>
<evidence type="ECO:0000313" key="2">
    <source>
        <dbReference type="EMBL" id="RJX49619.1"/>
    </source>
</evidence>
<dbReference type="Proteomes" id="UP000281564">
    <property type="component" value="Unassembled WGS sequence"/>
</dbReference>
<sequence length="112" mass="12514">MHTLSTRPEPTPAQTDETRVVEFDDDAFGDVLAAIHSETAREILLSVRDEPLTASEIADRVDTSVQNASYHLRKLVDAELVRVCDNVYSEKGCEMKCYRAVDTALLLTTESR</sequence>
<dbReference type="InterPro" id="IPR001845">
    <property type="entry name" value="HTH_ArsR_DNA-bd_dom"/>
</dbReference>
<accession>A0A3A6Q726</accession>
<protein>
    <recommendedName>
        <fullName evidence="1">HTH arsR-type domain-containing protein</fullName>
    </recommendedName>
</protein>
<gene>
    <name evidence="2" type="ORF">DP106_07705</name>
</gene>
<name>A0A3A6Q726_9EURY</name>
<keyword evidence="3" id="KW-1185">Reference proteome</keyword>
<organism evidence="2 3">
    <name type="scientific">Halonotius pteroides</name>
    <dbReference type="NCBI Taxonomy" id="268735"/>
    <lineage>
        <taxon>Archaea</taxon>
        <taxon>Methanobacteriati</taxon>
        <taxon>Methanobacteriota</taxon>
        <taxon>Stenosarchaea group</taxon>
        <taxon>Halobacteria</taxon>
        <taxon>Halobacteriales</taxon>
        <taxon>Haloferacaceae</taxon>
        <taxon>Halonotius</taxon>
    </lineage>
</organism>
<dbReference type="CDD" id="cd00090">
    <property type="entry name" value="HTH_ARSR"/>
    <property type="match status" value="1"/>
</dbReference>
<evidence type="ECO:0000259" key="1">
    <source>
        <dbReference type="SMART" id="SM00418"/>
    </source>
</evidence>
<dbReference type="InterPro" id="IPR036388">
    <property type="entry name" value="WH-like_DNA-bd_sf"/>
</dbReference>
<dbReference type="SUPFAM" id="SSF46785">
    <property type="entry name" value="Winged helix' DNA-binding domain"/>
    <property type="match status" value="1"/>
</dbReference>
<dbReference type="OrthoDB" id="11368at2157"/>
<proteinExistence type="predicted"/>
<dbReference type="InterPro" id="IPR011991">
    <property type="entry name" value="ArsR-like_HTH"/>
</dbReference>